<dbReference type="NCBIfam" id="NF033559">
    <property type="entry name" value="transpos_IS1634"/>
    <property type="match status" value="1"/>
</dbReference>
<dbReference type="InterPro" id="IPR002559">
    <property type="entry name" value="Transposase_11"/>
</dbReference>
<feature type="region of interest" description="Disordered" evidence="1">
    <location>
        <begin position="317"/>
        <end position="340"/>
    </location>
</feature>
<organism evidence="3 4">
    <name type="scientific">Actinomyces massiliensis F0489</name>
    <dbReference type="NCBI Taxonomy" id="1125718"/>
    <lineage>
        <taxon>Bacteria</taxon>
        <taxon>Bacillati</taxon>
        <taxon>Actinomycetota</taxon>
        <taxon>Actinomycetes</taxon>
        <taxon>Actinomycetales</taxon>
        <taxon>Actinomycetaceae</taxon>
        <taxon>Actinomyces</taxon>
    </lineage>
</organism>
<comment type="caution">
    <text evidence="3">The sequence shown here is derived from an EMBL/GenBank/DDBJ whole genome shotgun (WGS) entry which is preliminary data.</text>
</comment>
<dbReference type="Pfam" id="PF01609">
    <property type="entry name" value="DDE_Tnp_1"/>
    <property type="match status" value="1"/>
</dbReference>
<dbReference type="GO" id="GO:0004803">
    <property type="term" value="F:transposase activity"/>
    <property type="evidence" value="ECO:0007669"/>
    <property type="project" value="InterPro"/>
</dbReference>
<name>J1HKB6_9ACTO</name>
<evidence type="ECO:0000259" key="2">
    <source>
        <dbReference type="Pfam" id="PF01609"/>
    </source>
</evidence>
<gene>
    <name evidence="3" type="ORF">HMPREF1318_0974</name>
</gene>
<dbReference type="PANTHER" id="PTHR34614">
    <property type="match status" value="1"/>
</dbReference>
<dbReference type="eggNOG" id="COG5421">
    <property type="taxonomic scope" value="Bacteria"/>
</dbReference>
<dbReference type="PANTHER" id="PTHR34614:SF2">
    <property type="entry name" value="TRANSPOSASE IS4-LIKE DOMAIN-CONTAINING PROTEIN"/>
    <property type="match status" value="1"/>
</dbReference>
<dbReference type="EMBL" id="AKFT01000085">
    <property type="protein sequence ID" value="EJF45993.1"/>
    <property type="molecule type" value="Genomic_DNA"/>
</dbReference>
<keyword evidence="4" id="KW-1185">Reference proteome</keyword>
<feature type="domain" description="Transposase IS4-like" evidence="2">
    <location>
        <begin position="186"/>
        <end position="472"/>
    </location>
</feature>
<dbReference type="SUPFAM" id="SSF53098">
    <property type="entry name" value="Ribonuclease H-like"/>
    <property type="match status" value="1"/>
</dbReference>
<dbReference type="GO" id="GO:0006313">
    <property type="term" value="P:DNA transposition"/>
    <property type="evidence" value="ECO:0007669"/>
    <property type="project" value="InterPro"/>
</dbReference>
<evidence type="ECO:0000256" key="1">
    <source>
        <dbReference type="SAM" id="MobiDB-lite"/>
    </source>
</evidence>
<evidence type="ECO:0000313" key="4">
    <source>
        <dbReference type="Proteomes" id="UP000002941"/>
    </source>
</evidence>
<evidence type="ECO:0000313" key="3">
    <source>
        <dbReference type="EMBL" id="EJF45993.1"/>
    </source>
</evidence>
<dbReference type="GO" id="GO:0003677">
    <property type="term" value="F:DNA binding"/>
    <property type="evidence" value="ECO:0007669"/>
    <property type="project" value="InterPro"/>
</dbReference>
<dbReference type="InterPro" id="IPR047654">
    <property type="entry name" value="IS1634_transpos"/>
</dbReference>
<dbReference type="AlphaFoldDB" id="J1HKB6"/>
<accession>J1HKB6</accession>
<feature type="compositionally biased region" description="Basic and acidic residues" evidence="1">
    <location>
        <begin position="323"/>
        <end position="340"/>
    </location>
</feature>
<dbReference type="PATRIC" id="fig|1125718.3.peg.1152"/>
<sequence length="532" mass="58378">MVSPFLREVKTVSGSMAVQIAVKEGRRDKVIEHLGSAHTEVELAALMEIGRHRIAPDQLALELTPTPPAVQGFPRVSVPVGTDAVVASKRSGLLWDVLHRAYNCLGLGDATGGDRAFEQMVLARLIEPTSKAQVPRVLGDLGLESVSVRTLFRSLARAQERGYRESLSGALFEHVTTSGGLALCLYDVTTLYFEAEREDDLRKVGYSKERRVDPQVIVGLLVDRHGFPLQVGCWEGNKAETATIIPIVEAFQAAHGIADLVIVADAGMLSASNLSALDEARLRFIVGARTTRAPGDLEAHFRWSGDAFTDGQVIDTITPRRGSNTERDKSRKAEPVWDPETHPGSWRAVWAYSKKRVARDNQTLTAQENRARAVIAGEKRPKSTRFVTTRKGDQVLDEASIARARSLVGLKGYVTNIPARLIDAGEVVSSYHELWHVEQSFRMSKHDLRARPVFHHTRDAIEAHLTMVMASLAVARHLQDATGISIKRVIRALKPLQDVTINLNGHHLTAAPRLTDTANDILTALSTPPPAH</sequence>
<protein>
    <submittedName>
        <fullName evidence="3">Transposase, IS4 family</fullName>
    </submittedName>
</protein>
<reference evidence="3 4" key="1">
    <citation type="submission" date="2012-05" db="EMBL/GenBank/DDBJ databases">
        <authorList>
            <person name="Harkins D.M."/>
            <person name="Madupu R."/>
            <person name="Durkin A.S."/>
            <person name="Torralba M."/>
            <person name="Methe B."/>
            <person name="Sutton G.G."/>
            <person name="Nelson K.E."/>
        </authorList>
    </citation>
    <scope>NUCLEOTIDE SEQUENCE [LARGE SCALE GENOMIC DNA]</scope>
    <source>
        <strain evidence="3 4">F0489</strain>
    </source>
</reference>
<dbReference type="Proteomes" id="UP000002941">
    <property type="component" value="Unassembled WGS sequence"/>
</dbReference>
<proteinExistence type="predicted"/>
<dbReference type="InterPro" id="IPR012337">
    <property type="entry name" value="RNaseH-like_sf"/>
</dbReference>